<accession>A0AAW2HRD5</accession>
<dbReference type="PANTHER" id="PTHR11069">
    <property type="entry name" value="GLUCOSYLCERAMIDASE"/>
    <property type="match status" value="1"/>
</dbReference>
<feature type="domain" description="Glycosyl hydrolase family 30 TIM-barrel" evidence="8">
    <location>
        <begin position="96"/>
        <end position="434"/>
    </location>
</feature>
<dbReference type="InterPro" id="IPR001139">
    <property type="entry name" value="Glyco_hydro_30"/>
</dbReference>
<name>A0AAW2HRD5_9NEOP</name>
<dbReference type="SUPFAM" id="SSF51445">
    <property type="entry name" value="(Trans)glycosidases"/>
    <property type="match status" value="1"/>
</dbReference>
<keyword evidence="5 6" id="KW-0378">Hydrolase</keyword>
<sequence length="527" mass="60383">MFLTLLLVFAVSAPASSEWSLPCWSQIQGDTFNCMCNARYCDEIELPQELESGNLHVYMSAAAFGRLQPSYTEFGTKRTDEDTLIAIDRNKAGQVILGFGGALTDATSYNLAKLSPQTRQRFFDSYFGKHGSEYSFVRLPIGGTDFSEREYTNADLNIAATGDPDLEELMRLEQEDYNYKIPNLQKILQLNPRIKLIGSAWSAPKWMTYDDVLGHPKIKVEHYQTWAEYHKKFFDLYKEWNITFWGMTTGNEPFTRAFSVAWDADDQMTWIGDNLGPVLNASDHRYLKLLALDDHTTFTLPYMKVLASKKSGAFIDGLATHWYTDKNINVYHILYRHKFPDNLLINTEASICKFEEHFEEKTQWFGAELYASNILEKLTYYTNAWLDWNMAVDKTGGPNNKGNLCLAPIVVNHEKDEFYKGPIFYVMTHFSKFIPPGSKYLQTTVSPSDIFMQAAAFEVIGRAWNLAVVVLNRHVRERKLRICTDKSCAFITVPPRSIISAIANEKSPGKVIPRWGPEKFTLLFRKM</sequence>
<keyword evidence="4 7" id="KW-0732">Signal</keyword>
<feature type="signal peptide" evidence="7">
    <location>
        <begin position="1"/>
        <end position="17"/>
    </location>
</feature>
<evidence type="ECO:0000313" key="9">
    <source>
        <dbReference type="EMBL" id="KAL0272519.1"/>
    </source>
</evidence>
<evidence type="ECO:0000256" key="6">
    <source>
        <dbReference type="RuleBase" id="RU361188"/>
    </source>
</evidence>
<evidence type="ECO:0000256" key="5">
    <source>
        <dbReference type="ARBA" id="ARBA00022801"/>
    </source>
</evidence>
<dbReference type="Gene3D" id="3.20.20.80">
    <property type="entry name" value="Glycosidases"/>
    <property type="match status" value="1"/>
</dbReference>
<comment type="caution">
    <text evidence="9">The sequence shown here is derived from an EMBL/GenBank/DDBJ whole genome shotgun (WGS) entry which is preliminary data.</text>
</comment>
<dbReference type="AlphaFoldDB" id="A0AAW2HRD5"/>
<keyword evidence="6" id="KW-0746">Sphingolipid metabolism</keyword>
<keyword evidence="6" id="KW-0326">Glycosidase</keyword>
<dbReference type="Pfam" id="PF02055">
    <property type="entry name" value="Glyco_hydro_30"/>
    <property type="match status" value="1"/>
</dbReference>
<dbReference type="InterPro" id="IPR033453">
    <property type="entry name" value="Glyco_hydro_30_TIM-barrel"/>
</dbReference>
<dbReference type="GO" id="GO:0004348">
    <property type="term" value="F:glucosylceramidase activity"/>
    <property type="evidence" value="ECO:0007669"/>
    <property type="project" value="UniProtKB-EC"/>
</dbReference>
<dbReference type="EC" id="3.2.1.45" evidence="3 6"/>
<evidence type="ECO:0000259" key="8">
    <source>
        <dbReference type="Pfam" id="PF02055"/>
    </source>
</evidence>
<evidence type="ECO:0000256" key="4">
    <source>
        <dbReference type="ARBA" id="ARBA00022729"/>
    </source>
</evidence>
<dbReference type="PANTHER" id="PTHR11069:SF23">
    <property type="entry name" value="LYSOSOMAL ACID GLUCOSYLCERAMIDASE"/>
    <property type="match status" value="1"/>
</dbReference>
<dbReference type="GO" id="GO:0016020">
    <property type="term" value="C:membrane"/>
    <property type="evidence" value="ECO:0007669"/>
    <property type="project" value="GOC"/>
</dbReference>
<evidence type="ECO:0000256" key="3">
    <source>
        <dbReference type="ARBA" id="ARBA00012658"/>
    </source>
</evidence>
<comment type="similarity">
    <text evidence="2 6">Belongs to the glycosyl hydrolase 30 family.</text>
</comment>
<comment type="catalytic activity">
    <reaction evidence="1">
        <text>a beta-D-glucosyl-(1&lt;-&gt;1')-N-acylsphing-4-enine + H2O = an N-acylsphing-4-enine + D-glucose</text>
        <dbReference type="Rhea" id="RHEA:13269"/>
        <dbReference type="ChEBI" id="CHEBI:4167"/>
        <dbReference type="ChEBI" id="CHEBI:15377"/>
        <dbReference type="ChEBI" id="CHEBI:22801"/>
        <dbReference type="ChEBI" id="CHEBI:52639"/>
        <dbReference type="EC" id="3.2.1.45"/>
    </reaction>
    <physiologicalReaction direction="left-to-right" evidence="1">
        <dbReference type="Rhea" id="RHEA:13270"/>
    </physiologicalReaction>
</comment>
<dbReference type="InterPro" id="IPR017853">
    <property type="entry name" value="GH"/>
</dbReference>
<evidence type="ECO:0000256" key="1">
    <source>
        <dbReference type="ARBA" id="ARBA00001013"/>
    </source>
</evidence>
<reference evidence="9" key="1">
    <citation type="journal article" date="2024" name="Gigascience">
        <title>Chromosome-level genome of the poultry shaft louse Menopon gallinae provides insight into the host-switching and adaptive evolution of parasitic lice.</title>
        <authorList>
            <person name="Xu Y."/>
            <person name="Ma L."/>
            <person name="Liu S."/>
            <person name="Liang Y."/>
            <person name="Liu Q."/>
            <person name="He Z."/>
            <person name="Tian L."/>
            <person name="Duan Y."/>
            <person name="Cai W."/>
            <person name="Li H."/>
            <person name="Song F."/>
        </authorList>
    </citation>
    <scope>NUCLEOTIDE SEQUENCE</scope>
    <source>
        <strain evidence="9">Cailab_2023a</strain>
    </source>
</reference>
<protein>
    <recommendedName>
        <fullName evidence="3 6">Glucosylceramidase</fullName>
        <ecNumber evidence="3 6">3.2.1.45</ecNumber>
    </recommendedName>
</protein>
<organism evidence="9">
    <name type="scientific">Menopon gallinae</name>
    <name type="common">poultry shaft louse</name>
    <dbReference type="NCBI Taxonomy" id="328185"/>
    <lineage>
        <taxon>Eukaryota</taxon>
        <taxon>Metazoa</taxon>
        <taxon>Ecdysozoa</taxon>
        <taxon>Arthropoda</taxon>
        <taxon>Hexapoda</taxon>
        <taxon>Insecta</taxon>
        <taxon>Pterygota</taxon>
        <taxon>Neoptera</taxon>
        <taxon>Paraneoptera</taxon>
        <taxon>Psocodea</taxon>
        <taxon>Troctomorpha</taxon>
        <taxon>Phthiraptera</taxon>
        <taxon>Amblycera</taxon>
        <taxon>Menoponidae</taxon>
        <taxon>Menopon</taxon>
    </lineage>
</organism>
<feature type="chain" id="PRO_5043441748" description="Glucosylceramidase" evidence="7">
    <location>
        <begin position="18"/>
        <end position="527"/>
    </location>
</feature>
<evidence type="ECO:0000256" key="7">
    <source>
        <dbReference type="SAM" id="SignalP"/>
    </source>
</evidence>
<proteinExistence type="inferred from homology"/>
<keyword evidence="6" id="KW-0443">Lipid metabolism</keyword>
<dbReference type="PRINTS" id="PR00843">
    <property type="entry name" value="GLHYDRLASE30"/>
</dbReference>
<gene>
    <name evidence="9" type="ORF">PYX00_005455</name>
</gene>
<dbReference type="EMBL" id="JARGDH010000003">
    <property type="protein sequence ID" value="KAL0272519.1"/>
    <property type="molecule type" value="Genomic_DNA"/>
</dbReference>
<evidence type="ECO:0000256" key="2">
    <source>
        <dbReference type="ARBA" id="ARBA00005382"/>
    </source>
</evidence>
<dbReference type="GO" id="GO:0006680">
    <property type="term" value="P:glucosylceramide catabolic process"/>
    <property type="evidence" value="ECO:0007669"/>
    <property type="project" value="TreeGrafter"/>
</dbReference>